<evidence type="ECO:0000313" key="2">
    <source>
        <dbReference type="Proteomes" id="UP001324427"/>
    </source>
</evidence>
<dbReference type="AlphaFoldDB" id="A0AAV9JF96"/>
<dbReference type="EMBL" id="JAVFHQ010000029">
    <property type="protein sequence ID" value="KAK4543807.1"/>
    <property type="molecule type" value="Genomic_DNA"/>
</dbReference>
<organism evidence="1 2">
    <name type="scientific">Oleoguttula mirabilis</name>
    <dbReference type="NCBI Taxonomy" id="1507867"/>
    <lineage>
        <taxon>Eukaryota</taxon>
        <taxon>Fungi</taxon>
        <taxon>Dikarya</taxon>
        <taxon>Ascomycota</taxon>
        <taxon>Pezizomycotina</taxon>
        <taxon>Dothideomycetes</taxon>
        <taxon>Dothideomycetidae</taxon>
        <taxon>Mycosphaerellales</taxon>
        <taxon>Teratosphaeriaceae</taxon>
        <taxon>Oleoguttula</taxon>
    </lineage>
</organism>
<dbReference type="Proteomes" id="UP001324427">
    <property type="component" value="Unassembled WGS sequence"/>
</dbReference>
<accession>A0AAV9JF96</accession>
<gene>
    <name evidence="1" type="ORF">LTR36_004840</name>
</gene>
<evidence type="ECO:0000313" key="1">
    <source>
        <dbReference type="EMBL" id="KAK4543807.1"/>
    </source>
</evidence>
<name>A0AAV9JF96_9PEZI</name>
<reference evidence="1 2" key="1">
    <citation type="submission" date="2021-11" db="EMBL/GenBank/DDBJ databases">
        <title>Black yeast isolated from Biological Soil Crust.</title>
        <authorList>
            <person name="Kurbessoian T."/>
        </authorList>
    </citation>
    <scope>NUCLEOTIDE SEQUENCE [LARGE SCALE GENOMIC DNA]</scope>
    <source>
        <strain evidence="1 2">CCFEE 5522</strain>
    </source>
</reference>
<proteinExistence type="predicted"/>
<protein>
    <submittedName>
        <fullName evidence="1">Uncharacterized protein</fullName>
    </submittedName>
</protein>
<keyword evidence="2" id="KW-1185">Reference proteome</keyword>
<sequence>MMVMHHVLFACAERSLGLFRQTPCGGGLENESLKPSQQKMRLACGGGWKRRMGAAVVEEWRHQNGGAERREDDELDFNDYASGV</sequence>
<comment type="caution">
    <text evidence="1">The sequence shown here is derived from an EMBL/GenBank/DDBJ whole genome shotgun (WGS) entry which is preliminary data.</text>
</comment>